<accession>A0A6G1F0M2</accession>
<organism evidence="2 3">
    <name type="scientific">Oryza meyeriana var. granulata</name>
    <dbReference type="NCBI Taxonomy" id="110450"/>
    <lineage>
        <taxon>Eukaryota</taxon>
        <taxon>Viridiplantae</taxon>
        <taxon>Streptophyta</taxon>
        <taxon>Embryophyta</taxon>
        <taxon>Tracheophyta</taxon>
        <taxon>Spermatophyta</taxon>
        <taxon>Magnoliopsida</taxon>
        <taxon>Liliopsida</taxon>
        <taxon>Poales</taxon>
        <taxon>Poaceae</taxon>
        <taxon>BOP clade</taxon>
        <taxon>Oryzoideae</taxon>
        <taxon>Oryzeae</taxon>
        <taxon>Oryzinae</taxon>
        <taxon>Oryza</taxon>
        <taxon>Oryza meyeriana</taxon>
    </lineage>
</organism>
<keyword evidence="3" id="KW-1185">Reference proteome</keyword>
<evidence type="ECO:0000313" key="2">
    <source>
        <dbReference type="EMBL" id="KAF0930385.1"/>
    </source>
</evidence>
<protein>
    <submittedName>
        <fullName evidence="2">Uncharacterized protein</fullName>
    </submittedName>
</protein>
<sequence length="87" mass="10168">MRRRASAAGALLLWRVTLLPALATERGAPDTRNIWEAQHKCTMDLARRHNRKFLGLKMDLGSRQTRTPNLYKLIRRKNVSVWQELEN</sequence>
<dbReference type="Proteomes" id="UP000479710">
    <property type="component" value="Unassembled WGS sequence"/>
</dbReference>
<evidence type="ECO:0000256" key="1">
    <source>
        <dbReference type="SAM" id="SignalP"/>
    </source>
</evidence>
<gene>
    <name evidence="2" type="ORF">E2562_032275</name>
</gene>
<proteinExistence type="predicted"/>
<evidence type="ECO:0000313" key="3">
    <source>
        <dbReference type="Proteomes" id="UP000479710"/>
    </source>
</evidence>
<dbReference type="AlphaFoldDB" id="A0A6G1F0M2"/>
<feature type="chain" id="PRO_5026336166" evidence="1">
    <location>
        <begin position="24"/>
        <end position="87"/>
    </location>
</feature>
<comment type="caution">
    <text evidence="2">The sequence shown here is derived from an EMBL/GenBank/DDBJ whole genome shotgun (WGS) entry which is preliminary data.</text>
</comment>
<reference evidence="2 3" key="1">
    <citation type="submission" date="2019-11" db="EMBL/GenBank/DDBJ databases">
        <title>Whole genome sequence of Oryza granulata.</title>
        <authorList>
            <person name="Li W."/>
        </authorList>
    </citation>
    <scope>NUCLEOTIDE SEQUENCE [LARGE SCALE GENOMIC DNA]</scope>
    <source>
        <strain evidence="3">cv. Menghai</strain>
        <tissue evidence="2">Leaf</tissue>
    </source>
</reference>
<dbReference type="EMBL" id="SPHZ02000002">
    <property type="protein sequence ID" value="KAF0930385.1"/>
    <property type="molecule type" value="Genomic_DNA"/>
</dbReference>
<feature type="signal peptide" evidence="1">
    <location>
        <begin position="1"/>
        <end position="23"/>
    </location>
</feature>
<name>A0A6G1F0M2_9ORYZ</name>
<keyword evidence="1" id="KW-0732">Signal</keyword>